<evidence type="ECO:0000256" key="3">
    <source>
        <dbReference type="ARBA" id="ARBA00023082"/>
    </source>
</evidence>
<dbReference type="Pfam" id="PF04542">
    <property type="entry name" value="Sigma70_r2"/>
    <property type="match status" value="1"/>
</dbReference>
<dbReference type="PANTHER" id="PTHR43133">
    <property type="entry name" value="RNA POLYMERASE ECF-TYPE SIGMA FACTO"/>
    <property type="match status" value="1"/>
</dbReference>
<keyword evidence="4" id="KW-0804">Transcription</keyword>
<evidence type="ECO:0000256" key="2">
    <source>
        <dbReference type="ARBA" id="ARBA00023015"/>
    </source>
</evidence>
<dbReference type="GO" id="GO:0003677">
    <property type="term" value="F:DNA binding"/>
    <property type="evidence" value="ECO:0007669"/>
    <property type="project" value="InterPro"/>
</dbReference>
<organism evidence="7 8">
    <name type="scientific">Sinomicrobium weinanense</name>
    <dbReference type="NCBI Taxonomy" id="2842200"/>
    <lineage>
        <taxon>Bacteria</taxon>
        <taxon>Pseudomonadati</taxon>
        <taxon>Bacteroidota</taxon>
        <taxon>Flavobacteriia</taxon>
        <taxon>Flavobacteriales</taxon>
        <taxon>Flavobacteriaceae</taxon>
        <taxon>Sinomicrobium</taxon>
    </lineage>
</organism>
<keyword evidence="2" id="KW-0805">Transcription regulation</keyword>
<dbReference type="SUPFAM" id="SSF88946">
    <property type="entry name" value="Sigma2 domain of RNA polymerase sigma factors"/>
    <property type="match status" value="1"/>
</dbReference>
<dbReference type="InterPro" id="IPR007627">
    <property type="entry name" value="RNA_pol_sigma70_r2"/>
</dbReference>
<feature type="domain" description="RNA polymerase sigma-70 region 2" evidence="5">
    <location>
        <begin position="32"/>
        <end position="98"/>
    </location>
</feature>
<evidence type="ECO:0000259" key="5">
    <source>
        <dbReference type="Pfam" id="PF04542"/>
    </source>
</evidence>
<dbReference type="Gene3D" id="1.10.1740.10">
    <property type="match status" value="1"/>
</dbReference>
<dbReference type="NCBIfam" id="TIGR02937">
    <property type="entry name" value="sigma70-ECF"/>
    <property type="match status" value="1"/>
</dbReference>
<dbReference type="InterPro" id="IPR014284">
    <property type="entry name" value="RNA_pol_sigma-70_dom"/>
</dbReference>
<evidence type="ECO:0000313" key="8">
    <source>
        <dbReference type="Proteomes" id="UP000653730"/>
    </source>
</evidence>
<dbReference type="EMBL" id="JACVDC010000058">
    <property type="protein sequence ID" value="MBC9797422.1"/>
    <property type="molecule type" value="Genomic_DNA"/>
</dbReference>
<evidence type="ECO:0000313" key="7">
    <source>
        <dbReference type="EMBL" id="MBC9797422.1"/>
    </source>
</evidence>
<gene>
    <name evidence="7" type="ORF">IBL28_15715</name>
</gene>
<evidence type="ECO:0000259" key="6">
    <source>
        <dbReference type="Pfam" id="PF08281"/>
    </source>
</evidence>
<dbReference type="CDD" id="cd06171">
    <property type="entry name" value="Sigma70_r4"/>
    <property type="match status" value="1"/>
</dbReference>
<dbReference type="Pfam" id="PF08281">
    <property type="entry name" value="Sigma70_r4_2"/>
    <property type="match status" value="1"/>
</dbReference>
<comment type="caution">
    <text evidence="7">The sequence shown here is derived from an EMBL/GenBank/DDBJ whole genome shotgun (WGS) entry which is preliminary data.</text>
</comment>
<feature type="domain" description="RNA polymerase sigma factor 70 region 4 type 2" evidence="6">
    <location>
        <begin position="140"/>
        <end position="184"/>
    </location>
</feature>
<keyword evidence="8" id="KW-1185">Reference proteome</keyword>
<dbReference type="InterPro" id="IPR013249">
    <property type="entry name" value="RNA_pol_sigma70_r4_t2"/>
</dbReference>
<sequence>MSILRLSYRKEKDSRIWSDMKRGSKEAFDRVFNEHMAYLLNYGRSFTGDLDLLEDCAQELFCRIWVRRDTLKDTDNIRFYLMAAFRKELFKALKKEQKKNFWRSWILPSSLPGFEVSLETAMVEEETRLRDLNRLKGGFAQLSPRQKEIIYLKYYNQLSFDEISEVMQLDKKAVYNALSKAMLSLRKNISSTSS</sequence>
<dbReference type="InterPro" id="IPR039425">
    <property type="entry name" value="RNA_pol_sigma-70-like"/>
</dbReference>
<dbReference type="AlphaFoldDB" id="A0A926Q3A9"/>
<dbReference type="GO" id="GO:0006352">
    <property type="term" value="P:DNA-templated transcription initiation"/>
    <property type="evidence" value="ECO:0007669"/>
    <property type="project" value="InterPro"/>
</dbReference>
<name>A0A926Q3A9_9FLAO</name>
<dbReference type="RefSeq" id="WP_187966556.1">
    <property type="nucleotide sequence ID" value="NZ_JACVDC010000058.1"/>
</dbReference>
<dbReference type="InterPro" id="IPR013325">
    <property type="entry name" value="RNA_pol_sigma_r2"/>
</dbReference>
<protein>
    <submittedName>
        <fullName evidence="7">Sigma-70 family RNA polymerase sigma factor</fullName>
    </submittedName>
</protein>
<dbReference type="Proteomes" id="UP000653730">
    <property type="component" value="Unassembled WGS sequence"/>
</dbReference>
<reference evidence="7 8" key="1">
    <citation type="submission" date="2020-09" db="EMBL/GenBank/DDBJ databases">
        <title>Sinomicrobium weinanense sp. nov., a halophilic bacteria isolated from saline-alkali soil.</title>
        <authorList>
            <person name="Wu P."/>
            <person name="Ren H."/>
            <person name="Mei Y."/>
            <person name="Liang Y."/>
            <person name="Chen Z."/>
        </authorList>
    </citation>
    <scope>NUCLEOTIDE SEQUENCE [LARGE SCALE GENOMIC DNA]</scope>
    <source>
        <strain evidence="7 8">FJxs</strain>
    </source>
</reference>
<dbReference type="GO" id="GO:0016987">
    <property type="term" value="F:sigma factor activity"/>
    <property type="evidence" value="ECO:0007669"/>
    <property type="project" value="UniProtKB-KW"/>
</dbReference>
<keyword evidence="3" id="KW-0731">Sigma factor</keyword>
<dbReference type="PANTHER" id="PTHR43133:SF46">
    <property type="entry name" value="RNA POLYMERASE SIGMA-70 FACTOR ECF SUBFAMILY"/>
    <property type="match status" value="1"/>
</dbReference>
<evidence type="ECO:0000256" key="1">
    <source>
        <dbReference type="ARBA" id="ARBA00010641"/>
    </source>
</evidence>
<evidence type="ECO:0000256" key="4">
    <source>
        <dbReference type="ARBA" id="ARBA00023163"/>
    </source>
</evidence>
<proteinExistence type="inferred from homology"/>
<dbReference type="Gene3D" id="1.10.10.10">
    <property type="entry name" value="Winged helix-like DNA-binding domain superfamily/Winged helix DNA-binding domain"/>
    <property type="match status" value="1"/>
</dbReference>
<accession>A0A926Q3A9</accession>
<dbReference type="InterPro" id="IPR013324">
    <property type="entry name" value="RNA_pol_sigma_r3/r4-like"/>
</dbReference>
<dbReference type="InterPro" id="IPR036388">
    <property type="entry name" value="WH-like_DNA-bd_sf"/>
</dbReference>
<comment type="similarity">
    <text evidence="1">Belongs to the sigma-70 factor family. ECF subfamily.</text>
</comment>
<dbReference type="SUPFAM" id="SSF88659">
    <property type="entry name" value="Sigma3 and sigma4 domains of RNA polymerase sigma factors"/>
    <property type="match status" value="1"/>
</dbReference>